<evidence type="ECO:0000259" key="2">
    <source>
        <dbReference type="Pfam" id="PF13372"/>
    </source>
</evidence>
<dbReference type="InterPro" id="IPR025388">
    <property type="entry name" value="Alginate_export_dom"/>
</dbReference>
<feature type="signal peptide" evidence="1">
    <location>
        <begin position="1"/>
        <end position="19"/>
    </location>
</feature>
<dbReference type="Pfam" id="PF13372">
    <property type="entry name" value="Alginate_exp"/>
    <property type="match status" value="1"/>
</dbReference>
<dbReference type="RefSeq" id="WP_015469299.1">
    <property type="nucleotide sequence ID" value="NC_020813.1"/>
</dbReference>
<keyword evidence="4" id="KW-1185">Reference proteome</keyword>
<feature type="chain" id="PRO_5004060375" description="Alginate export domain-containing protein" evidence="1">
    <location>
        <begin position="20"/>
        <end position="468"/>
    </location>
</feature>
<name>M4VNV5_9BACT</name>
<evidence type="ECO:0000313" key="3">
    <source>
        <dbReference type="EMBL" id="AGH94809.1"/>
    </source>
</evidence>
<reference evidence="3 4" key="1">
    <citation type="journal article" date="2013" name="ISME J.">
        <title>By their genes ye shall know them: genomic signatures of predatory bacteria.</title>
        <authorList>
            <person name="Pasternak Z."/>
            <person name="Pietrokovski S."/>
            <person name="Rotem O."/>
            <person name="Gophna U."/>
            <person name="Lurie-Weinberger M.N."/>
            <person name="Jurkevitch E."/>
        </authorList>
    </citation>
    <scope>NUCLEOTIDE SEQUENCE [LARGE SCALE GENOMIC DNA]</scope>
    <source>
        <strain evidence="3 4">JSS</strain>
    </source>
</reference>
<evidence type="ECO:0000313" key="4">
    <source>
        <dbReference type="Proteomes" id="UP000012040"/>
    </source>
</evidence>
<dbReference type="PATRIC" id="fig|1184267.3.peg.599"/>
<organism evidence="3 4">
    <name type="scientific">Pseudobdellovibrio exovorus JSS</name>
    <dbReference type="NCBI Taxonomy" id="1184267"/>
    <lineage>
        <taxon>Bacteria</taxon>
        <taxon>Pseudomonadati</taxon>
        <taxon>Bdellovibrionota</taxon>
        <taxon>Bdellovibrionia</taxon>
        <taxon>Bdellovibrionales</taxon>
        <taxon>Pseudobdellovibrionaceae</taxon>
        <taxon>Pseudobdellovibrio</taxon>
    </lineage>
</organism>
<dbReference type="KEGG" id="bex:A11Q_589"/>
<protein>
    <recommendedName>
        <fullName evidence="2">Alginate export domain-containing protein</fullName>
    </recommendedName>
</protein>
<dbReference type="EMBL" id="CP003537">
    <property type="protein sequence ID" value="AGH94809.1"/>
    <property type="molecule type" value="Genomic_DNA"/>
</dbReference>
<sequence>MMRSILVAFLMLGGSVASAISIDWSGGYRIEFFDIDNPTLDRDNKQPKTYGLQYLYLNPKIVASDGINIISRFDILGNTQTGYRNSQMGSFIGGGFGSDSRVNSQNQDSAGTGITVSQLYLNVNHEYGSLIAGRAPFEFGMGMTHNAGLKPFDHWYDTRDSVAYKFVIDNVSIMPMLSRVAQKDFGRGVTISDETIVFEYDNKDNGAKAGVVQQIRKSSLESNDATTAIQPLPNFAGATLNGAWSSKTVNLYLGRKWTSFEFQIEASFLTGETGLVVAGESVKFNSYAVAAELLFPKAEGGKWEFGTKLGIASGDNPNTTGVYEGYQMDRNYDVAMLMFNHRMGQRDFLTTSILHTDPALNVGNSADDEAIGNAMYVAPSVQYSWNDKVDVKTTLIYGQLVTKPTLALDSSKDLGTELDIELIYKPRERIIWSNQVGVLFPGAAWKDGASDLRNQVNYGFATKAAITF</sequence>
<dbReference type="HOGENOM" id="CLU_582236_0_0_7"/>
<dbReference type="AlphaFoldDB" id="M4VNV5"/>
<keyword evidence="1" id="KW-0732">Signal</keyword>
<dbReference type="InterPro" id="IPR053728">
    <property type="entry name" value="Alginate_Permeability_Chnl"/>
</dbReference>
<dbReference type="eggNOG" id="ENOG502ZJME">
    <property type="taxonomic scope" value="Bacteria"/>
</dbReference>
<dbReference type="OrthoDB" id="5287963at2"/>
<dbReference type="Proteomes" id="UP000012040">
    <property type="component" value="Chromosome"/>
</dbReference>
<proteinExistence type="predicted"/>
<dbReference type="STRING" id="1184267.A11Q_589"/>
<evidence type="ECO:0000256" key="1">
    <source>
        <dbReference type="SAM" id="SignalP"/>
    </source>
</evidence>
<dbReference type="Gene3D" id="2.40.160.100">
    <property type="match status" value="1"/>
</dbReference>
<gene>
    <name evidence="3" type="ORF">A11Q_589</name>
</gene>
<feature type="domain" description="Alginate export" evidence="2">
    <location>
        <begin position="224"/>
        <end position="457"/>
    </location>
</feature>
<accession>M4VNV5</accession>